<dbReference type="EMBL" id="NPIC01000001">
    <property type="protein sequence ID" value="RDL40591.1"/>
    <property type="molecule type" value="Genomic_DNA"/>
</dbReference>
<evidence type="ECO:0000313" key="2">
    <source>
        <dbReference type="Proteomes" id="UP000254866"/>
    </source>
</evidence>
<dbReference type="RefSeq" id="XP_031873247.1">
    <property type="nucleotide sequence ID" value="XM_032009193.1"/>
</dbReference>
<dbReference type="AlphaFoldDB" id="A0A370TYJ2"/>
<gene>
    <name evidence="1" type="ORF">BP5553_00570</name>
</gene>
<dbReference type="GeneID" id="43593419"/>
<protein>
    <submittedName>
        <fullName evidence="1">Uncharacterized protein</fullName>
    </submittedName>
</protein>
<accession>A0A370TYJ2</accession>
<reference evidence="1 2" key="1">
    <citation type="journal article" date="2018" name="IMA Fungus">
        <title>IMA Genome-F 9: Draft genome sequence of Annulohypoxylon stygium, Aspergillus mulundensis, Berkeleyomyces basicola (syn. Thielaviopsis basicola), Ceratocystis smalleyi, two Cercospora beticola strains, Coleophoma cylindrospora, Fusarium fracticaudum, Phialophora cf. hyalina, and Morchella septimelata.</title>
        <authorList>
            <person name="Wingfield B.D."/>
            <person name="Bills G.F."/>
            <person name="Dong Y."/>
            <person name="Huang W."/>
            <person name="Nel W.J."/>
            <person name="Swalarsk-Parry B.S."/>
            <person name="Vaghefi N."/>
            <person name="Wilken P.M."/>
            <person name="An Z."/>
            <person name="de Beer Z.W."/>
            <person name="De Vos L."/>
            <person name="Chen L."/>
            <person name="Duong T.A."/>
            <person name="Gao Y."/>
            <person name="Hammerbacher A."/>
            <person name="Kikkert J.R."/>
            <person name="Li Y."/>
            <person name="Li H."/>
            <person name="Li K."/>
            <person name="Li Q."/>
            <person name="Liu X."/>
            <person name="Ma X."/>
            <person name="Naidoo K."/>
            <person name="Pethybridge S.J."/>
            <person name="Sun J."/>
            <person name="Steenkamp E.T."/>
            <person name="van der Nest M.A."/>
            <person name="van Wyk S."/>
            <person name="Wingfield M.J."/>
            <person name="Xiong C."/>
            <person name="Yue Q."/>
            <person name="Zhang X."/>
        </authorList>
    </citation>
    <scope>NUCLEOTIDE SEQUENCE [LARGE SCALE GENOMIC DNA]</scope>
    <source>
        <strain evidence="1 2">BP 5553</strain>
    </source>
</reference>
<sequence>MSSPALRARLACCCTTEARRLNRRIGDLYNVISAEQRFNDAWGADAFCPCKLQRSNLVLYAFGSLRTGANERMGMAWHGTLQSTAENGTVAGTIRHRLQ</sequence>
<evidence type="ECO:0000313" key="1">
    <source>
        <dbReference type="EMBL" id="RDL40591.1"/>
    </source>
</evidence>
<organism evidence="1 2">
    <name type="scientific">Venustampulla echinocandica</name>
    <dbReference type="NCBI Taxonomy" id="2656787"/>
    <lineage>
        <taxon>Eukaryota</taxon>
        <taxon>Fungi</taxon>
        <taxon>Dikarya</taxon>
        <taxon>Ascomycota</taxon>
        <taxon>Pezizomycotina</taxon>
        <taxon>Leotiomycetes</taxon>
        <taxon>Helotiales</taxon>
        <taxon>Pleuroascaceae</taxon>
        <taxon>Venustampulla</taxon>
    </lineage>
</organism>
<keyword evidence="2" id="KW-1185">Reference proteome</keyword>
<name>A0A370TYJ2_9HELO</name>
<comment type="caution">
    <text evidence="1">The sequence shown here is derived from an EMBL/GenBank/DDBJ whole genome shotgun (WGS) entry which is preliminary data.</text>
</comment>
<proteinExistence type="predicted"/>
<dbReference type="Proteomes" id="UP000254866">
    <property type="component" value="Unassembled WGS sequence"/>
</dbReference>